<dbReference type="HOGENOM" id="CLU_3314131_0_0_6"/>
<keyword evidence="2" id="KW-1185">Reference proteome</keyword>
<dbReference type="EMBL" id="CP003837">
    <property type="protein sequence ID" value="AGH47161.1"/>
    <property type="molecule type" value="Genomic_DNA"/>
</dbReference>
<evidence type="ECO:0000313" key="2">
    <source>
        <dbReference type="Proteomes" id="UP000011864"/>
    </source>
</evidence>
<sequence length="39" mass="4583">MDSTNNTLEITYNHLTLVIDQRFNLSACTTDYIEVEFEK</sequence>
<dbReference type="PATRIC" id="fig|1129794.4.peg.5048"/>
<protein>
    <submittedName>
        <fullName evidence="1">Uncharacterized protein</fullName>
    </submittedName>
</protein>
<dbReference type="AlphaFoldDB" id="M4RUC2"/>
<dbReference type="Proteomes" id="UP000011864">
    <property type="component" value="Chromosome"/>
</dbReference>
<proteinExistence type="predicted"/>
<name>M4RUC2_9ALTE</name>
<reference evidence="1 2" key="1">
    <citation type="journal article" date="2013" name="Genome Announc.">
        <title>Complete Genome Sequence of Glaciecola psychrophila Strain 170T.</title>
        <authorList>
            <person name="Yin J."/>
            <person name="Chen J."/>
            <person name="Liu G."/>
            <person name="Yu Y."/>
            <person name="Song L."/>
            <person name="Wang X."/>
            <person name="Qu X."/>
        </authorList>
    </citation>
    <scope>NUCLEOTIDE SEQUENCE [LARGE SCALE GENOMIC DNA]</scope>
    <source>
        <strain evidence="1 2">170</strain>
    </source>
</reference>
<dbReference type="KEGG" id="gps:C427_5062"/>
<dbReference type="STRING" id="1129794.C427_5062"/>
<accession>M4RUC2</accession>
<organism evidence="1 2">
    <name type="scientific">Paraglaciecola psychrophila 170</name>
    <dbReference type="NCBI Taxonomy" id="1129794"/>
    <lineage>
        <taxon>Bacteria</taxon>
        <taxon>Pseudomonadati</taxon>
        <taxon>Pseudomonadota</taxon>
        <taxon>Gammaproteobacteria</taxon>
        <taxon>Alteromonadales</taxon>
        <taxon>Alteromonadaceae</taxon>
        <taxon>Paraglaciecola</taxon>
    </lineage>
</organism>
<evidence type="ECO:0000313" key="1">
    <source>
        <dbReference type="EMBL" id="AGH47161.1"/>
    </source>
</evidence>
<gene>
    <name evidence="1" type="ORF">C427_5062</name>
</gene>